<evidence type="ECO:0000256" key="10">
    <source>
        <dbReference type="SAM" id="Phobius"/>
    </source>
</evidence>
<feature type="transmembrane region" description="Helical" evidence="10">
    <location>
        <begin position="380"/>
        <end position="404"/>
    </location>
</feature>
<organism evidence="11 12">
    <name type="scientific">Geoanaerobacter pelophilus</name>
    <dbReference type="NCBI Taxonomy" id="60036"/>
    <lineage>
        <taxon>Bacteria</taxon>
        <taxon>Pseudomonadati</taxon>
        <taxon>Thermodesulfobacteriota</taxon>
        <taxon>Desulfuromonadia</taxon>
        <taxon>Geobacterales</taxon>
        <taxon>Geobacteraceae</taxon>
        <taxon>Geoanaerobacter</taxon>
    </lineage>
</organism>
<comment type="similarity">
    <text evidence="9">Belongs to the MurJ/MviN family.</text>
</comment>
<evidence type="ECO:0000256" key="4">
    <source>
        <dbReference type="ARBA" id="ARBA00022960"/>
    </source>
</evidence>
<dbReference type="PANTHER" id="PTHR47019">
    <property type="entry name" value="LIPID II FLIPPASE MURJ"/>
    <property type="match status" value="1"/>
</dbReference>
<dbReference type="PANTHER" id="PTHR47019:SF1">
    <property type="entry name" value="LIPID II FLIPPASE MURJ"/>
    <property type="match status" value="1"/>
</dbReference>
<feature type="transmembrane region" description="Helical" evidence="10">
    <location>
        <begin position="348"/>
        <end position="368"/>
    </location>
</feature>
<feature type="transmembrane region" description="Helical" evidence="10">
    <location>
        <begin position="229"/>
        <end position="250"/>
    </location>
</feature>
<sequence length="435" mass="49316">MKLGFFLKSAVTLNTIWATIFSGIGKSSAAIIPFFIAAWFIDQKQTDVFFYVNTLVMFFYGLFSITIEAISVPFFSKEKTHNNISVLFWRLTLSLTVVIFAVCTLIYLFFDPLFGYFSNFTAIQLDIAAELFIVLIPFIVFSVFNSILVSIFYVNNEFRLSSLSSGLRFFVALLSGYLLKSNFGIHSIAIGYSVGELLRAIIMLFNAHCMGFIRFTWPNFILTASEKQYFKHFLLNATGMIFIGLNPIITKSLASQFGPGGVSAIEYSERLGLLPSTLFGLGASNVLFVYWANTYNSDSLSNFKSKFYKSNFYICVAMIIIISIGVLFIDFYLPLILPPRLLGGTYDIKLLIILFMIINLPYILQANLARVQFIRQNQRYYVSVQIVSTLLYALMSFQLVKFLALKGLVLSWFITTLFLLLAYFYGFLILGKSNS</sequence>
<reference evidence="11 12" key="1">
    <citation type="submission" date="2021-05" db="EMBL/GenBank/DDBJ databases">
        <title>The draft genome of Geobacter pelophilus DSM 12255.</title>
        <authorList>
            <person name="Xu Z."/>
            <person name="Masuda Y."/>
            <person name="Itoh H."/>
            <person name="Senoo K."/>
        </authorList>
    </citation>
    <scope>NUCLEOTIDE SEQUENCE [LARGE SCALE GENOMIC DNA]</scope>
    <source>
        <strain evidence="11 12">DSM 12255</strain>
    </source>
</reference>
<dbReference type="InterPro" id="IPR004268">
    <property type="entry name" value="MurJ"/>
</dbReference>
<dbReference type="InterPro" id="IPR051050">
    <property type="entry name" value="Lipid_II_flippase_MurJ/MviN"/>
</dbReference>
<gene>
    <name evidence="11" type="ORF">KI809_01795</name>
</gene>
<feature type="transmembrane region" description="Helical" evidence="10">
    <location>
        <begin position="270"/>
        <end position="291"/>
    </location>
</feature>
<dbReference type="GO" id="GO:0015648">
    <property type="term" value="F:lipid-linked peptidoglycan transporter activity"/>
    <property type="evidence" value="ECO:0007669"/>
    <property type="project" value="TreeGrafter"/>
</dbReference>
<feature type="transmembrane region" description="Helical" evidence="10">
    <location>
        <begin position="312"/>
        <end position="336"/>
    </location>
</feature>
<keyword evidence="3 10" id="KW-0812">Transmembrane</keyword>
<evidence type="ECO:0000313" key="11">
    <source>
        <dbReference type="EMBL" id="MBT0663019.1"/>
    </source>
</evidence>
<dbReference type="EMBL" id="JAHCVJ010000001">
    <property type="protein sequence ID" value="MBT0663019.1"/>
    <property type="molecule type" value="Genomic_DNA"/>
</dbReference>
<evidence type="ECO:0000313" key="12">
    <source>
        <dbReference type="Proteomes" id="UP000811899"/>
    </source>
</evidence>
<keyword evidence="7 10" id="KW-0472">Membrane</keyword>
<feature type="transmembrane region" description="Helical" evidence="10">
    <location>
        <begin position="87"/>
        <end position="110"/>
    </location>
</feature>
<evidence type="ECO:0000256" key="2">
    <source>
        <dbReference type="ARBA" id="ARBA00022475"/>
    </source>
</evidence>
<evidence type="ECO:0000256" key="5">
    <source>
        <dbReference type="ARBA" id="ARBA00022984"/>
    </source>
</evidence>
<evidence type="ECO:0000256" key="9">
    <source>
        <dbReference type="ARBA" id="ARBA00061532"/>
    </source>
</evidence>
<evidence type="ECO:0000256" key="6">
    <source>
        <dbReference type="ARBA" id="ARBA00022989"/>
    </source>
</evidence>
<comment type="subcellular location">
    <subcellularLocation>
        <location evidence="1">Cell membrane</location>
        <topology evidence="1">Multi-pass membrane protein</topology>
    </subcellularLocation>
</comment>
<evidence type="ECO:0000256" key="8">
    <source>
        <dbReference type="ARBA" id="ARBA00060041"/>
    </source>
</evidence>
<keyword evidence="2" id="KW-1003">Cell membrane</keyword>
<dbReference type="GO" id="GO:0034204">
    <property type="term" value="P:lipid translocation"/>
    <property type="evidence" value="ECO:0007669"/>
    <property type="project" value="TreeGrafter"/>
</dbReference>
<keyword evidence="6 10" id="KW-1133">Transmembrane helix</keyword>
<name>A0AAW4KWE7_9BACT</name>
<comment type="caution">
    <text evidence="11">The sequence shown here is derived from an EMBL/GenBank/DDBJ whole genome shotgun (WGS) entry which is preliminary data.</text>
</comment>
<keyword evidence="12" id="KW-1185">Reference proteome</keyword>
<proteinExistence type="inferred from homology"/>
<keyword evidence="5" id="KW-0573">Peptidoglycan synthesis</keyword>
<dbReference type="GO" id="GO:0005886">
    <property type="term" value="C:plasma membrane"/>
    <property type="evidence" value="ECO:0007669"/>
    <property type="project" value="UniProtKB-SubCell"/>
</dbReference>
<evidence type="ECO:0000256" key="7">
    <source>
        <dbReference type="ARBA" id="ARBA00023136"/>
    </source>
</evidence>
<comment type="function">
    <text evidence="8">Involved in peptidoglycan biosynthesis. Transports lipid-linked peptidoglycan precursors from the inner to the outer leaflet of the cytoplasmic membrane.</text>
</comment>
<feature type="transmembrane region" description="Helical" evidence="10">
    <location>
        <begin position="12"/>
        <end position="36"/>
    </location>
</feature>
<evidence type="ECO:0000256" key="3">
    <source>
        <dbReference type="ARBA" id="ARBA00022692"/>
    </source>
</evidence>
<evidence type="ECO:0000256" key="1">
    <source>
        <dbReference type="ARBA" id="ARBA00004651"/>
    </source>
</evidence>
<keyword evidence="4" id="KW-0133">Cell shape</keyword>
<accession>A0AAW4KWE7</accession>
<feature type="transmembrane region" description="Helical" evidence="10">
    <location>
        <begin position="48"/>
        <end position="75"/>
    </location>
</feature>
<feature type="transmembrane region" description="Helical" evidence="10">
    <location>
        <begin position="410"/>
        <end position="430"/>
    </location>
</feature>
<dbReference type="AlphaFoldDB" id="A0AAW4KWE7"/>
<dbReference type="GO" id="GO:0008360">
    <property type="term" value="P:regulation of cell shape"/>
    <property type="evidence" value="ECO:0007669"/>
    <property type="project" value="UniProtKB-KW"/>
</dbReference>
<dbReference type="GO" id="GO:0009252">
    <property type="term" value="P:peptidoglycan biosynthetic process"/>
    <property type="evidence" value="ECO:0007669"/>
    <property type="project" value="UniProtKB-KW"/>
</dbReference>
<dbReference type="Pfam" id="PF03023">
    <property type="entry name" value="MurJ"/>
    <property type="match status" value="1"/>
</dbReference>
<dbReference type="RefSeq" id="WP_214169796.1">
    <property type="nucleotide sequence ID" value="NZ_JAHCVJ010000001.1"/>
</dbReference>
<feature type="transmembrane region" description="Helical" evidence="10">
    <location>
        <begin position="130"/>
        <end position="154"/>
    </location>
</feature>
<evidence type="ECO:0008006" key="13">
    <source>
        <dbReference type="Google" id="ProtNLM"/>
    </source>
</evidence>
<protein>
    <recommendedName>
        <fullName evidence="13">Membrane protein involved in the export of O-antigen and teichoic acid</fullName>
    </recommendedName>
</protein>
<dbReference type="Proteomes" id="UP000811899">
    <property type="component" value="Unassembled WGS sequence"/>
</dbReference>